<evidence type="ECO:0000313" key="2">
    <source>
        <dbReference type="Proteomes" id="UP001291653"/>
    </source>
</evidence>
<evidence type="ECO:0000313" key="1">
    <source>
        <dbReference type="EMBL" id="GLF99165.1"/>
    </source>
</evidence>
<protein>
    <submittedName>
        <fullName evidence="1">Uncharacterized protein</fullName>
    </submittedName>
</protein>
<name>A0ABQ5P9B9_9ACTN</name>
<comment type="caution">
    <text evidence="1">The sequence shown here is derived from an EMBL/GenBank/DDBJ whole genome shotgun (WGS) entry which is preliminary data.</text>
</comment>
<keyword evidence="2" id="KW-1185">Reference proteome</keyword>
<reference evidence="1 2" key="1">
    <citation type="submission" date="2022-10" db="EMBL/GenBank/DDBJ databases">
        <title>Draft genome sequence of Streptomyces sp. YSPA8.</title>
        <authorList>
            <person name="Moriuchi R."/>
            <person name="Dohra H."/>
            <person name="Yamamura H."/>
            <person name="Kodani S."/>
        </authorList>
    </citation>
    <scope>NUCLEOTIDE SEQUENCE [LARGE SCALE GENOMIC DNA]</scope>
    <source>
        <strain evidence="1 2">YSPA8</strain>
    </source>
</reference>
<dbReference type="EMBL" id="BSBI01000018">
    <property type="protein sequence ID" value="GLF99165.1"/>
    <property type="molecule type" value="Genomic_DNA"/>
</dbReference>
<organism evidence="1 2">
    <name type="scientific">Streptomyces yaizuensis</name>
    <dbReference type="NCBI Taxonomy" id="2989713"/>
    <lineage>
        <taxon>Bacteria</taxon>
        <taxon>Bacillati</taxon>
        <taxon>Actinomycetota</taxon>
        <taxon>Actinomycetes</taxon>
        <taxon>Kitasatosporales</taxon>
        <taxon>Streptomycetaceae</taxon>
        <taxon>Streptomyces</taxon>
    </lineage>
</organism>
<sequence>MNFTPYVDYLRYELTAAADGYGHEARELADRLAGPLESAARFALLGAVSAAMGEVNRRLAPGSVAIRLRGLDPEFEVTPPPWSPLTEPVVLAPPVHQACLDDVFRVVTGGPDPTDDPPAPA</sequence>
<accession>A0ABQ5P9B9</accession>
<gene>
    <name evidence="1" type="ORF">SYYSPA8_32730</name>
</gene>
<proteinExistence type="predicted"/>
<dbReference type="Proteomes" id="UP001291653">
    <property type="component" value="Unassembled WGS sequence"/>
</dbReference>